<dbReference type="AlphaFoldDB" id="A0A2H1KPZ9"/>
<evidence type="ECO:0000313" key="1">
    <source>
        <dbReference type="EMBL" id="SMY01594.1"/>
    </source>
</evidence>
<reference evidence="2" key="1">
    <citation type="submission" date="2017-03" db="EMBL/GenBank/DDBJ databases">
        <authorList>
            <person name="Monnet C."/>
        </authorList>
    </citation>
    <scope>NUCLEOTIDE SEQUENCE [LARGE SCALE GENOMIC DNA]</scope>
    <source>
        <strain evidence="2">P10</strain>
    </source>
</reference>
<sequence length="151" mass="17424">MSTCAVVWCNRAAVARGLCVRCYARYRRGLGPNDTRRYTSRETKERVRFEATQRREAGESVADIAVSLGVNESTMGKWLREWEVWPAVGKYGRSFAQNQWKRWTREEALIAITRTDLSIAERAALLRRSYTAVAGFIHDYQQRPADQYGIK</sequence>
<evidence type="ECO:0000313" key="2">
    <source>
        <dbReference type="Proteomes" id="UP000234342"/>
    </source>
</evidence>
<gene>
    <name evidence="1" type="ORF">BANT10_03294</name>
</gene>
<name>A0A2H1KPZ9_9MICO</name>
<dbReference type="SUPFAM" id="SSF46689">
    <property type="entry name" value="Homeodomain-like"/>
    <property type="match status" value="1"/>
</dbReference>
<protein>
    <submittedName>
        <fullName evidence="1">Uncharacterized protein</fullName>
    </submittedName>
</protein>
<dbReference type="InterPro" id="IPR036388">
    <property type="entry name" value="WH-like_DNA-bd_sf"/>
</dbReference>
<organism evidence="1 2">
    <name type="scientific">Brevibacterium antiquum</name>
    <dbReference type="NCBI Taxonomy" id="234835"/>
    <lineage>
        <taxon>Bacteria</taxon>
        <taxon>Bacillati</taxon>
        <taxon>Actinomycetota</taxon>
        <taxon>Actinomycetes</taxon>
        <taxon>Micrococcales</taxon>
        <taxon>Brevibacteriaceae</taxon>
        <taxon>Brevibacterium</taxon>
    </lineage>
</organism>
<accession>A0A2H1KPZ9</accession>
<dbReference type="Gene3D" id="1.10.10.10">
    <property type="entry name" value="Winged helix-like DNA-binding domain superfamily/Winged helix DNA-binding domain"/>
    <property type="match status" value="1"/>
</dbReference>
<dbReference type="Proteomes" id="UP000234342">
    <property type="component" value="Unassembled WGS sequence"/>
</dbReference>
<dbReference type="EMBL" id="FXZE01000024">
    <property type="protein sequence ID" value="SMY01594.1"/>
    <property type="molecule type" value="Genomic_DNA"/>
</dbReference>
<keyword evidence="2" id="KW-1185">Reference proteome</keyword>
<proteinExistence type="predicted"/>
<dbReference type="InterPro" id="IPR009057">
    <property type="entry name" value="Homeodomain-like_sf"/>
</dbReference>